<dbReference type="Pfam" id="PF01780">
    <property type="entry name" value="Ribosomal_L37ae"/>
    <property type="match status" value="1"/>
</dbReference>
<evidence type="ECO:0000313" key="7">
    <source>
        <dbReference type="EMBL" id="KAJ6706055.1"/>
    </source>
</evidence>
<evidence type="ECO:0000313" key="8">
    <source>
        <dbReference type="Proteomes" id="UP001151532"/>
    </source>
</evidence>
<dbReference type="EMBL" id="JAPFFK010000016">
    <property type="protein sequence ID" value="KAJ6706055.1"/>
    <property type="molecule type" value="Genomic_DNA"/>
</dbReference>
<dbReference type="PANTHER" id="PTHR48149:SF1">
    <property type="entry name" value="LARGE RIBOSOMAL SUBUNIT PROTEIN EL43Y"/>
    <property type="match status" value="1"/>
</dbReference>
<dbReference type="GO" id="GO:1990904">
    <property type="term" value="C:ribonucleoprotein complex"/>
    <property type="evidence" value="ECO:0007669"/>
    <property type="project" value="UniProtKB-KW"/>
</dbReference>
<reference evidence="7" key="1">
    <citation type="submission" date="2022-11" db="EMBL/GenBank/DDBJ databases">
        <authorList>
            <person name="Hyden B.L."/>
            <person name="Feng K."/>
            <person name="Yates T."/>
            <person name="Jawdy S."/>
            <person name="Smart L.B."/>
            <person name="Muchero W."/>
        </authorList>
    </citation>
    <scope>NUCLEOTIDE SEQUENCE</scope>
    <source>
        <tissue evidence="7">Shoot tip</tissue>
    </source>
</reference>
<keyword evidence="5 7" id="KW-0689">Ribosomal protein</keyword>
<dbReference type="InterPro" id="IPR011332">
    <property type="entry name" value="Ribosomal_zn-bd"/>
</dbReference>
<organism evidence="7 8">
    <name type="scientific">Salix purpurea</name>
    <name type="common">Purple osier willow</name>
    <dbReference type="NCBI Taxonomy" id="77065"/>
    <lineage>
        <taxon>Eukaryota</taxon>
        <taxon>Viridiplantae</taxon>
        <taxon>Streptophyta</taxon>
        <taxon>Embryophyta</taxon>
        <taxon>Tracheophyta</taxon>
        <taxon>Spermatophyta</taxon>
        <taxon>Magnoliopsida</taxon>
        <taxon>eudicotyledons</taxon>
        <taxon>Gunneridae</taxon>
        <taxon>Pentapetalae</taxon>
        <taxon>rosids</taxon>
        <taxon>fabids</taxon>
        <taxon>Malpighiales</taxon>
        <taxon>Salicaceae</taxon>
        <taxon>Saliceae</taxon>
        <taxon>Salix</taxon>
    </lineage>
</organism>
<reference evidence="7" key="2">
    <citation type="journal article" date="2023" name="Int. J. Mol. Sci.">
        <title>De Novo Assembly and Annotation of 11 Diverse Shrub Willow (Salix) Genomes Reveals Novel Gene Organization in Sex-Linked Regions.</title>
        <authorList>
            <person name="Hyden B."/>
            <person name="Feng K."/>
            <person name="Yates T.B."/>
            <person name="Jawdy S."/>
            <person name="Cereghino C."/>
            <person name="Smart L.B."/>
            <person name="Muchero W."/>
        </authorList>
    </citation>
    <scope>NUCLEOTIDE SEQUENCE</scope>
    <source>
        <tissue evidence="7">Shoot tip</tissue>
    </source>
</reference>
<gene>
    <name evidence="7" type="ORF">OIU79_010667</name>
</gene>
<keyword evidence="4" id="KW-0862">Zinc</keyword>
<dbReference type="AlphaFoldDB" id="A0A9Q0TA23"/>
<dbReference type="PANTHER" id="PTHR48149">
    <property type="entry name" value="60S RIBOSOMAL PROTEIN L37A-2"/>
    <property type="match status" value="1"/>
</dbReference>
<protein>
    <submittedName>
        <fullName evidence="7">60S RIBOSOMAL PROTEIN L37A-2</fullName>
    </submittedName>
</protein>
<comment type="caution">
    <text evidence="7">The sequence shown here is derived from an EMBL/GenBank/DDBJ whole genome shotgun (WGS) entry which is preliminary data.</text>
</comment>
<dbReference type="GO" id="GO:0008270">
    <property type="term" value="F:zinc ion binding"/>
    <property type="evidence" value="ECO:0007669"/>
    <property type="project" value="UniProtKB-KW"/>
</dbReference>
<comment type="similarity">
    <text evidence="1">Belongs to the eukaryotic ribosomal protein eL43 family.</text>
</comment>
<keyword evidence="3" id="KW-0863">Zinc-finger</keyword>
<evidence type="ECO:0000256" key="4">
    <source>
        <dbReference type="ARBA" id="ARBA00022833"/>
    </source>
</evidence>
<evidence type="ECO:0000256" key="3">
    <source>
        <dbReference type="ARBA" id="ARBA00022771"/>
    </source>
</evidence>
<evidence type="ECO:0000256" key="1">
    <source>
        <dbReference type="ARBA" id="ARBA00008672"/>
    </source>
</evidence>
<keyword evidence="8" id="KW-1185">Reference proteome</keyword>
<evidence type="ECO:0000256" key="2">
    <source>
        <dbReference type="ARBA" id="ARBA00022723"/>
    </source>
</evidence>
<dbReference type="Gene3D" id="2.20.25.30">
    <property type="match status" value="1"/>
</dbReference>
<dbReference type="SUPFAM" id="SSF57829">
    <property type="entry name" value="Zn-binding ribosomal proteins"/>
    <property type="match status" value="1"/>
</dbReference>
<dbReference type="GO" id="GO:0005840">
    <property type="term" value="C:ribosome"/>
    <property type="evidence" value="ECO:0007669"/>
    <property type="project" value="UniProtKB-KW"/>
</dbReference>
<dbReference type="InterPro" id="IPR002674">
    <property type="entry name" value="Ribosomal_eL43"/>
</dbReference>
<evidence type="ECO:0000256" key="5">
    <source>
        <dbReference type="ARBA" id="ARBA00022980"/>
    </source>
</evidence>
<keyword evidence="6" id="KW-0687">Ribonucleoprotein</keyword>
<dbReference type="Proteomes" id="UP001151532">
    <property type="component" value="Chromosome 3"/>
</dbReference>
<dbReference type="GO" id="GO:0003735">
    <property type="term" value="F:structural constituent of ribosome"/>
    <property type="evidence" value="ECO:0007669"/>
    <property type="project" value="InterPro"/>
</dbReference>
<accession>A0A9Q0TA23</accession>
<dbReference type="InterPro" id="IPR011331">
    <property type="entry name" value="Ribosomal_eL37/eL43"/>
</dbReference>
<evidence type="ECO:0000256" key="6">
    <source>
        <dbReference type="ARBA" id="ARBA00023274"/>
    </source>
</evidence>
<sequence>MEVSQHSKFFCEFCGKYAVKRKAVGIWGCKDCGKVKAGGAYTLNTASAVTGFCIVAFRYGLLGNVFENVRSICLPPTHVCRLGIRISILLRFLLQYYNLLVCAYRFWPNAFMAFQPAFSQDNKRALIRTAAFTILYPKFTRGGQLKNTVICLESRLSCAASDVIVQTSKNNLLVDLMLLKYEILLEINEPPTSRIGEEIQIQPPAFTEVERLRRKPW</sequence>
<keyword evidence="2" id="KW-0479">Metal-binding</keyword>
<name>A0A9Q0TA23_SALPP</name>
<dbReference type="GO" id="GO:0006412">
    <property type="term" value="P:translation"/>
    <property type="evidence" value="ECO:0007669"/>
    <property type="project" value="InterPro"/>
</dbReference>
<proteinExistence type="inferred from homology"/>